<gene>
    <name evidence="7" type="ORF">CC77DRAFT_962901</name>
</gene>
<dbReference type="KEGG" id="aalt:CC77DRAFT_962901"/>
<dbReference type="Gene3D" id="3.30.43.10">
    <property type="entry name" value="Uridine Diphospho-n-acetylenolpyruvylglucosamine Reductase, domain 2"/>
    <property type="match status" value="1"/>
</dbReference>
<dbReference type="InterPro" id="IPR050416">
    <property type="entry name" value="FAD-linked_Oxidoreductase"/>
</dbReference>
<organism evidence="7 8">
    <name type="scientific">Alternaria alternata</name>
    <name type="common">Alternaria rot fungus</name>
    <name type="synonym">Torula alternata</name>
    <dbReference type="NCBI Taxonomy" id="5599"/>
    <lineage>
        <taxon>Eukaryota</taxon>
        <taxon>Fungi</taxon>
        <taxon>Dikarya</taxon>
        <taxon>Ascomycota</taxon>
        <taxon>Pezizomycotina</taxon>
        <taxon>Dothideomycetes</taxon>
        <taxon>Pleosporomycetidae</taxon>
        <taxon>Pleosporales</taxon>
        <taxon>Pleosporineae</taxon>
        <taxon>Pleosporaceae</taxon>
        <taxon>Alternaria</taxon>
        <taxon>Alternaria sect. Alternaria</taxon>
        <taxon>Alternaria alternata complex</taxon>
    </lineage>
</organism>
<evidence type="ECO:0000256" key="4">
    <source>
        <dbReference type="ARBA" id="ARBA00023002"/>
    </source>
</evidence>
<sequence>MRAACAISIGVLATGVAAQIGSSVFEPQNFNISAALKTFGVDVSTLPEPADTLHSRSSDAQCSHACAALTILFGSDKVLAEGATAYSNFTGGYWSAQQGSLRPSCVFKPTKTLDLSILVLAARLYQCPFAVKGGGHAAWAGASSIEDGITVSMENFKQAVVASDKQTVDVGPGLRWIDVYKAVEKDGLSVAGGRMAPVGVPGLILGGGISHFASKRGWACDNVASFELVTASGFAINVSAASYSDLYWALRGGGNNFGIVTNFKLDAFPLGQMWGGQRVYLEDATPAVLDAIYEFTVTGSAKDEDAAQIVTFASAPGIGKVSFANLHYAKPIANASVFSNWSNITAIDDTTGLRPMSGMADLLNQGAPAPGAYQTWWGISLKMDRPLLQFIVDTFYAQEATVADVEKILLIMAVQPITKSAAKAMQKNGGNALGIDPENGPYFVLNFNAAWNNQEDEAKFHTVIANIIKLVKAEAKRRNLDNDFVYLNYASEYQDPIGSYGVKNKQRLMEVSKRYDPKQVFQYLQPGGFKLVKGAPNANTPNISLARGEEL</sequence>
<dbReference type="InterPro" id="IPR016166">
    <property type="entry name" value="FAD-bd_PCMH"/>
</dbReference>
<dbReference type="STRING" id="5599.A0A177DPW8"/>
<dbReference type="InterPro" id="IPR016167">
    <property type="entry name" value="FAD-bd_PCMH_sub1"/>
</dbReference>
<keyword evidence="4" id="KW-0560">Oxidoreductase</keyword>
<dbReference type="EMBL" id="KV441478">
    <property type="protein sequence ID" value="OAG20809.1"/>
    <property type="molecule type" value="Genomic_DNA"/>
</dbReference>
<feature type="signal peptide" evidence="5">
    <location>
        <begin position="1"/>
        <end position="18"/>
    </location>
</feature>
<dbReference type="Gene3D" id="3.40.462.20">
    <property type="match status" value="1"/>
</dbReference>
<evidence type="ECO:0000313" key="7">
    <source>
        <dbReference type="EMBL" id="OAG20809.1"/>
    </source>
</evidence>
<dbReference type="GO" id="GO:0016491">
    <property type="term" value="F:oxidoreductase activity"/>
    <property type="evidence" value="ECO:0007669"/>
    <property type="project" value="UniProtKB-KW"/>
</dbReference>
<dbReference type="PROSITE" id="PS51387">
    <property type="entry name" value="FAD_PCMH"/>
    <property type="match status" value="1"/>
</dbReference>
<dbReference type="Proteomes" id="UP000077248">
    <property type="component" value="Unassembled WGS sequence"/>
</dbReference>
<reference evidence="7 8" key="1">
    <citation type="submission" date="2016-05" db="EMBL/GenBank/DDBJ databases">
        <title>Comparative analysis of secretome profiles of manganese(II)-oxidizing ascomycete fungi.</title>
        <authorList>
            <consortium name="DOE Joint Genome Institute"/>
            <person name="Zeiner C.A."/>
            <person name="Purvine S.O."/>
            <person name="Zink E.M."/>
            <person name="Wu S."/>
            <person name="Pasa-Tolic L."/>
            <person name="Chaput D.L."/>
            <person name="Haridas S."/>
            <person name="Grigoriev I.V."/>
            <person name="Santelli C.M."/>
            <person name="Hansel C.M."/>
        </authorList>
    </citation>
    <scope>NUCLEOTIDE SEQUENCE [LARGE SCALE GENOMIC DNA]</scope>
    <source>
        <strain evidence="7 8">SRC1lrK2f</strain>
    </source>
</reference>
<dbReference type="OMA" id="TWWGISL"/>
<dbReference type="Gene3D" id="3.30.465.10">
    <property type="match status" value="1"/>
</dbReference>
<feature type="domain" description="FAD-binding PCMH-type" evidence="6">
    <location>
        <begin position="99"/>
        <end position="270"/>
    </location>
</feature>
<evidence type="ECO:0000313" key="8">
    <source>
        <dbReference type="Proteomes" id="UP000077248"/>
    </source>
</evidence>
<dbReference type="SUPFAM" id="SSF56176">
    <property type="entry name" value="FAD-binding/transporter-associated domain-like"/>
    <property type="match status" value="1"/>
</dbReference>
<keyword evidence="3" id="KW-0274">FAD</keyword>
<dbReference type="InterPro" id="IPR036318">
    <property type="entry name" value="FAD-bd_PCMH-like_sf"/>
</dbReference>
<evidence type="ECO:0000259" key="6">
    <source>
        <dbReference type="PROSITE" id="PS51387"/>
    </source>
</evidence>
<comment type="similarity">
    <text evidence="1">Belongs to the oxygen-dependent FAD-linked oxidoreductase family.</text>
</comment>
<dbReference type="InterPro" id="IPR012951">
    <property type="entry name" value="BBE"/>
</dbReference>
<proteinExistence type="inferred from homology"/>
<dbReference type="GeneID" id="29121250"/>
<dbReference type="Pfam" id="PF08031">
    <property type="entry name" value="BBE"/>
    <property type="match status" value="1"/>
</dbReference>
<dbReference type="RefSeq" id="XP_018386230.1">
    <property type="nucleotide sequence ID" value="XM_018535656.1"/>
</dbReference>
<keyword evidence="8" id="KW-1185">Reference proteome</keyword>
<dbReference type="InterPro" id="IPR006094">
    <property type="entry name" value="Oxid_FAD_bind_N"/>
</dbReference>
<dbReference type="GO" id="GO:0071949">
    <property type="term" value="F:FAD binding"/>
    <property type="evidence" value="ECO:0007669"/>
    <property type="project" value="InterPro"/>
</dbReference>
<dbReference type="PANTHER" id="PTHR42973">
    <property type="entry name" value="BINDING OXIDOREDUCTASE, PUTATIVE (AFU_ORTHOLOGUE AFUA_1G17690)-RELATED"/>
    <property type="match status" value="1"/>
</dbReference>
<feature type="chain" id="PRO_5008059627" evidence="5">
    <location>
        <begin position="19"/>
        <end position="551"/>
    </location>
</feature>
<keyword evidence="2" id="KW-0285">Flavoprotein</keyword>
<evidence type="ECO:0000256" key="3">
    <source>
        <dbReference type="ARBA" id="ARBA00022827"/>
    </source>
</evidence>
<keyword evidence="5" id="KW-0732">Signal</keyword>
<dbReference type="VEuPathDB" id="FungiDB:CC77DRAFT_962901"/>
<dbReference type="Pfam" id="PF01565">
    <property type="entry name" value="FAD_binding_4"/>
    <property type="match status" value="1"/>
</dbReference>
<dbReference type="PANTHER" id="PTHR42973:SF34">
    <property type="entry name" value="FAD BINDING DOMAIN PROTEIN (AFU_ORTHOLOGUE AFUA_3G02770)"/>
    <property type="match status" value="1"/>
</dbReference>
<name>A0A177DPW8_ALTAL</name>
<evidence type="ECO:0000256" key="1">
    <source>
        <dbReference type="ARBA" id="ARBA00005466"/>
    </source>
</evidence>
<evidence type="ECO:0000256" key="2">
    <source>
        <dbReference type="ARBA" id="ARBA00022630"/>
    </source>
</evidence>
<dbReference type="AlphaFoldDB" id="A0A177DPW8"/>
<evidence type="ECO:0000256" key="5">
    <source>
        <dbReference type="SAM" id="SignalP"/>
    </source>
</evidence>
<dbReference type="InterPro" id="IPR016169">
    <property type="entry name" value="FAD-bd_PCMH_sub2"/>
</dbReference>
<accession>A0A177DPW8</accession>
<protein>
    <submittedName>
        <fullName evidence="7">FAD-binding domain-containing protein</fullName>
    </submittedName>
</protein>